<dbReference type="STRING" id="29760.D7SGU9"/>
<proteinExistence type="predicted"/>
<reference evidence="2" key="1">
    <citation type="journal article" date="2007" name="Nature">
        <title>The grapevine genome sequence suggests ancestral hexaploidization in major angiosperm phyla.</title>
        <authorList>
            <consortium name="The French-Italian Public Consortium for Grapevine Genome Characterization."/>
            <person name="Jaillon O."/>
            <person name="Aury J.-M."/>
            <person name="Noel B."/>
            <person name="Policriti A."/>
            <person name="Clepet C."/>
            <person name="Casagrande A."/>
            <person name="Choisne N."/>
            <person name="Aubourg S."/>
            <person name="Vitulo N."/>
            <person name="Jubin C."/>
            <person name="Vezzi A."/>
            <person name="Legeai F."/>
            <person name="Hugueney P."/>
            <person name="Dasilva C."/>
            <person name="Horner D."/>
            <person name="Mica E."/>
            <person name="Jublot D."/>
            <person name="Poulain J."/>
            <person name="Bruyere C."/>
            <person name="Billault A."/>
            <person name="Segurens B."/>
            <person name="Gouyvenoux M."/>
            <person name="Ugarte E."/>
            <person name="Cattonaro F."/>
            <person name="Anthouard V."/>
            <person name="Vico V."/>
            <person name="Del Fabbro C."/>
            <person name="Alaux M."/>
            <person name="Di Gaspero G."/>
            <person name="Dumas V."/>
            <person name="Felice N."/>
            <person name="Paillard S."/>
            <person name="Juman I."/>
            <person name="Moroldo M."/>
            <person name="Scalabrin S."/>
            <person name="Canaguier A."/>
            <person name="Le Clainche I."/>
            <person name="Malacrida G."/>
            <person name="Durand E."/>
            <person name="Pesole G."/>
            <person name="Laucou V."/>
            <person name="Chatelet P."/>
            <person name="Merdinoglu D."/>
            <person name="Delledonne M."/>
            <person name="Pezzotti M."/>
            <person name="Lecharny A."/>
            <person name="Scarpelli C."/>
            <person name="Artiguenave F."/>
            <person name="Pe M.E."/>
            <person name="Valle G."/>
            <person name="Morgante M."/>
            <person name="Caboche M."/>
            <person name="Adam-Blondon A.-F."/>
            <person name="Weissenbach J."/>
            <person name="Quetier F."/>
            <person name="Wincker P."/>
        </authorList>
    </citation>
    <scope>NUCLEOTIDE SEQUENCE [LARGE SCALE GENOMIC DNA]</scope>
    <source>
        <strain evidence="2">cv. Pinot noir / PN40024</strain>
    </source>
</reference>
<evidence type="ECO:0000313" key="2">
    <source>
        <dbReference type="Proteomes" id="UP000009183"/>
    </source>
</evidence>
<name>D7SGU9_VITVI</name>
<dbReference type="eggNOG" id="KOG1124">
    <property type="taxonomic scope" value="Eukaryota"/>
</dbReference>
<evidence type="ECO:0000313" key="1">
    <source>
        <dbReference type="EMBL" id="CBI15629.3"/>
    </source>
</evidence>
<dbReference type="InterPro" id="IPR011990">
    <property type="entry name" value="TPR-like_helical_dom_sf"/>
</dbReference>
<dbReference type="OrthoDB" id="431027at2759"/>
<dbReference type="EMBL" id="FN594950">
    <property type="protein sequence ID" value="CBI15629.3"/>
    <property type="molecule type" value="Genomic_DNA"/>
</dbReference>
<keyword evidence="2" id="KW-1185">Reference proteome</keyword>
<dbReference type="Gene3D" id="1.25.40.10">
    <property type="entry name" value="Tetratricopeptide repeat domain"/>
    <property type="match status" value="1"/>
</dbReference>
<dbReference type="HOGENOM" id="CLU_2982983_0_0_1"/>
<gene>
    <name evidence="1" type="ordered locus">VIT_17s0000g01770</name>
</gene>
<sequence length="58" mass="6996">MPLGYTSTRFQGNYAEALYNYYEVTQLEIDPHNESYIPNMRLIHTSNEEHTKVLEYYF</sequence>
<dbReference type="PaxDb" id="29760-VIT_17s0000g01770.t01"/>
<dbReference type="OMA" id="PHNESYI"/>
<dbReference type="AlphaFoldDB" id="D7SGU9"/>
<protein>
    <submittedName>
        <fullName evidence="1">Uncharacterized protein</fullName>
    </submittedName>
</protein>
<accession>D7SGU9</accession>
<dbReference type="InParanoid" id="D7SGU9"/>
<organism evidence="1 2">
    <name type="scientific">Vitis vinifera</name>
    <name type="common">Grape</name>
    <dbReference type="NCBI Taxonomy" id="29760"/>
    <lineage>
        <taxon>Eukaryota</taxon>
        <taxon>Viridiplantae</taxon>
        <taxon>Streptophyta</taxon>
        <taxon>Embryophyta</taxon>
        <taxon>Tracheophyta</taxon>
        <taxon>Spermatophyta</taxon>
        <taxon>Magnoliopsida</taxon>
        <taxon>eudicotyledons</taxon>
        <taxon>Gunneridae</taxon>
        <taxon>Pentapetalae</taxon>
        <taxon>rosids</taxon>
        <taxon>Vitales</taxon>
        <taxon>Vitaceae</taxon>
        <taxon>Viteae</taxon>
        <taxon>Vitis</taxon>
    </lineage>
</organism>
<dbReference type="Proteomes" id="UP000009183">
    <property type="component" value="Chromosome 17"/>
</dbReference>